<dbReference type="SUPFAM" id="SSF52540">
    <property type="entry name" value="P-loop containing nucleoside triphosphate hydrolases"/>
    <property type="match status" value="1"/>
</dbReference>
<organism evidence="2 3">
    <name type="scientific">Streptomyces aurantiogriseus</name>
    <dbReference type="NCBI Taxonomy" id="66870"/>
    <lineage>
        <taxon>Bacteria</taxon>
        <taxon>Bacillati</taxon>
        <taxon>Actinomycetota</taxon>
        <taxon>Actinomycetes</taxon>
        <taxon>Kitasatosporales</taxon>
        <taxon>Streptomycetaceae</taxon>
        <taxon>Streptomyces</taxon>
    </lineage>
</organism>
<reference evidence="2" key="2">
    <citation type="submission" date="2020-09" db="EMBL/GenBank/DDBJ databases">
        <authorList>
            <person name="Sun Q."/>
            <person name="Ohkuma M."/>
        </authorList>
    </citation>
    <scope>NUCLEOTIDE SEQUENCE</scope>
    <source>
        <strain evidence="2">JCM 4346</strain>
    </source>
</reference>
<dbReference type="AlphaFoldDB" id="A0A918FKM1"/>
<reference evidence="2" key="1">
    <citation type="journal article" date="2014" name="Int. J. Syst. Evol. Microbiol.">
        <title>Complete genome sequence of Corynebacterium casei LMG S-19264T (=DSM 44701T), isolated from a smear-ripened cheese.</title>
        <authorList>
            <consortium name="US DOE Joint Genome Institute (JGI-PGF)"/>
            <person name="Walter F."/>
            <person name="Albersmeier A."/>
            <person name="Kalinowski J."/>
            <person name="Ruckert C."/>
        </authorList>
    </citation>
    <scope>NUCLEOTIDE SEQUENCE</scope>
    <source>
        <strain evidence="2">JCM 4346</strain>
    </source>
</reference>
<proteinExistence type="predicted"/>
<feature type="domain" description="ORC1/DEAH AAA+ ATPase" evidence="1">
    <location>
        <begin position="105"/>
        <end position="227"/>
    </location>
</feature>
<dbReference type="InterPro" id="IPR049945">
    <property type="entry name" value="AAA_22"/>
</dbReference>
<dbReference type="Proteomes" id="UP000658320">
    <property type="component" value="Unassembled WGS sequence"/>
</dbReference>
<dbReference type="GO" id="GO:0016887">
    <property type="term" value="F:ATP hydrolysis activity"/>
    <property type="evidence" value="ECO:0007669"/>
    <property type="project" value="InterPro"/>
</dbReference>
<dbReference type="Gene3D" id="3.40.50.300">
    <property type="entry name" value="P-loop containing nucleotide triphosphate hydrolases"/>
    <property type="match status" value="1"/>
</dbReference>
<evidence type="ECO:0000313" key="2">
    <source>
        <dbReference type="EMBL" id="GGR47895.1"/>
    </source>
</evidence>
<dbReference type="RefSeq" id="WP_189942574.1">
    <property type="nucleotide sequence ID" value="NZ_BMSX01000023.1"/>
</dbReference>
<evidence type="ECO:0000259" key="1">
    <source>
        <dbReference type="Pfam" id="PF13401"/>
    </source>
</evidence>
<comment type="caution">
    <text evidence="2">The sequence shown here is derived from an EMBL/GenBank/DDBJ whole genome shotgun (WGS) entry which is preliminary data.</text>
</comment>
<evidence type="ECO:0000313" key="3">
    <source>
        <dbReference type="Proteomes" id="UP000658320"/>
    </source>
</evidence>
<gene>
    <name evidence="2" type="ORF">GCM10010251_76190</name>
</gene>
<protein>
    <recommendedName>
        <fullName evidence="1">ORC1/DEAH AAA+ ATPase domain-containing protein</fullName>
    </recommendedName>
</protein>
<sequence length="347" mass="39032">MEADKAGEELLLARMSEPEPMFLAPPTPLWPEDCYAWRALAARLVKPPDLADCAPEGTEVTEHDPRLLYHGHMNIVVTPAITEALKVVATRVSANRQREGGKVGIIVEGPRGTGKSALLRWIGVHWEQKLSKLYGPDENRIPVITLNVPPTARGNRNWAGTFARFLGQDRESGDPTESVIRTMRRARTLLVLIDGIERLRTAVEAELAFQYLDMISEETGATFIYCGRGARSIVDPLTRDNETPLEPNEQPWGDHPVLRTSRIGFSDEETRTFAVIVDRFDKNLRLYRHTRGDLLELSQDLHTRSRGNMRMLSHLICQAAQKAIRSRQERITLELLESIPLGGVVHL</sequence>
<keyword evidence="3" id="KW-1185">Reference proteome</keyword>
<dbReference type="EMBL" id="BMSX01000023">
    <property type="protein sequence ID" value="GGR47895.1"/>
    <property type="molecule type" value="Genomic_DNA"/>
</dbReference>
<accession>A0A918FKM1</accession>
<name>A0A918FKM1_9ACTN</name>
<dbReference type="InterPro" id="IPR027417">
    <property type="entry name" value="P-loop_NTPase"/>
</dbReference>
<dbReference type="Pfam" id="PF13401">
    <property type="entry name" value="AAA_22"/>
    <property type="match status" value="1"/>
</dbReference>